<dbReference type="EMBL" id="JACHDS010000001">
    <property type="protein sequence ID" value="MBB6174687.1"/>
    <property type="molecule type" value="Genomic_DNA"/>
</dbReference>
<accession>A0A7W9YM43</accession>
<feature type="domain" description="Luciferase-like" evidence="2">
    <location>
        <begin position="10"/>
        <end position="281"/>
    </location>
</feature>
<dbReference type="Pfam" id="PF00296">
    <property type="entry name" value="Bac_luciferase"/>
    <property type="match status" value="1"/>
</dbReference>
<keyword evidence="1" id="KW-0560">Oxidoreductase</keyword>
<keyword evidence="3" id="KW-0503">Monooxygenase</keyword>
<evidence type="ECO:0000256" key="1">
    <source>
        <dbReference type="ARBA" id="ARBA00023002"/>
    </source>
</evidence>
<keyword evidence="4" id="KW-1185">Reference proteome</keyword>
<comment type="caution">
    <text evidence="3">The sequence shown here is derived from an EMBL/GenBank/DDBJ whole genome shotgun (WGS) entry which is preliminary data.</text>
</comment>
<dbReference type="SUPFAM" id="SSF51679">
    <property type="entry name" value="Bacterial luciferase-like"/>
    <property type="match status" value="1"/>
</dbReference>
<dbReference type="InterPro" id="IPR036661">
    <property type="entry name" value="Luciferase-like_sf"/>
</dbReference>
<dbReference type="GO" id="GO:0004497">
    <property type="term" value="F:monooxygenase activity"/>
    <property type="evidence" value="ECO:0007669"/>
    <property type="project" value="UniProtKB-KW"/>
</dbReference>
<evidence type="ECO:0000313" key="4">
    <source>
        <dbReference type="Proteomes" id="UP000546642"/>
    </source>
</evidence>
<gene>
    <name evidence="3" type="ORF">HNR23_004747</name>
</gene>
<proteinExistence type="predicted"/>
<dbReference type="Proteomes" id="UP000546642">
    <property type="component" value="Unassembled WGS sequence"/>
</dbReference>
<organism evidence="3 4">
    <name type="scientific">Nocardiopsis mwathae</name>
    <dbReference type="NCBI Taxonomy" id="1472723"/>
    <lineage>
        <taxon>Bacteria</taxon>
        <taxon>Bacillati</taxon>
        <taxon>Actinomycetota</taxon>
        <taxon>Actinomycetes</taxon>
        <taxon>Streptosporangiales</taxon>
        <taxon>Nocardiopsidaceae</taxon>
        <taxon>Nocardiopsis</taxon>
    </lineage>
</organism>
<evidence type="ECO:0000313" key="3">
    <source>
        <dbReference type="EMBL" id="MBB6174687.1"/>
    </source>
</evidence>
<protein>
    <submittedName>
        <fullName evidence="3">Alkanesulfonate monooxygenase SsuD/methylene tetrahydromethanopterin reductase-like flavin-dependent oxidoreductase (Luciferase family)</fullName>
    </submittedName>
</protein>
<dbReference type="InterPro" id="IPR050564">
    <property type="entry name" value="F420-G6PD/mer"/>
</dbReference>
<dbReference type="PANTHER" id="PTHR43244">
    <property type="match status" value="1"/>
</dbReference>
<dbReference type="InterPro" id="IPR011251">
    <property type="entry name" value="Luciferase-like_dom"/>
</dbReference>
<evidence type="ECO:0000259" key="2">
    <source>
        <dbReference type="Pfam" id="PF00296"/>
    </source>
</evidence>
<reference evidence="3 4" key="1">
    <citation type="submission" date="2020-08" db="EMBL/GenBank/DDBJ databases">
        <title>Sequencing the genomes of 1000 actinobacteria strains.</title>
        <authorList>
            <person name="Klenk H.-P."/>
        </authorList>
    </citation>
    <scope>NUCLEOTIDE SEQUENCE [LARGE SCALE GENOMIC DNA]</scope>
    <source>
        <strain evidence="3 4">DSM 46659</strain>
    </source>
</reference>
<dbReference type="PANTHER" id="PTHR43244:SF1">
    <property type="entry name" value="5,10-METHYLENETETRAHYDROMETHANOPTERIN REDUCTASE"/>
    <property type="match status" value="1"/>
</dbReference>
<dbReference type="RefSeq" id="WP_184078869.1">
    <property type="nucleotide sequence ID" value="NZ_JACHDS010000001.1"/>
</dbReference>
<sequence length="316" mass="33058">MFPFQTEFPEELHALAAVATRHGARLWCGQSHLVETYPLLAHLAGTGAAPSLGTAVSLTAHRHPFDAALQARSLARLSGKSVVAGFGAGHPAWVRSMLGDSYGRPAAYTAEYAAAVRTLVRGGTTSAGEFFPAGLRLPPLSAPAPVEVAVGVLRPGMARAAGPCADAAVTWLAPREYIAETLVPALVEGAGEEPPPRVIALVGAAVARPGRNPRGLVRRLVGRHLTADHYVDMFRRAGLDVDPEEPAAGARELVESGVFLYGSAEEIADRLVDYHAVGVDEVVINTGGVMAEHGSNAGCEDAEEILCAYEERHGVG</sequence>
<name>A0A7W9YM43_9ACTN</name>
<dbReference type="GO" id="GO:0016705">
    <property type="term" value="F:oxidoreductase activity, acting on paired donors, with incorporation or reduction of molecular oxygen"/>
    <property type="evidence" value="ECO:0007669"/>
    <property type="project" value="InterPro"/>
</dbReference>
<dbReference type="AlphaFoldDB" id="A0A7W9YM43"/>
<dbReference type="Gene3D" id="3.20.20.30">
    <property type="entry name" value="Luciferase-like domain"/>
    <property type="match status" value="1"/>
</dbReference>